<dbReference type="SUPFAM" id="SSF53474">
    <property type="entry name" value="alpha/beta-Hydrolases"/>
    <property type="match status" value="1"/>
</dbReference>
<organism evidence="1 2">
    <name type="scientific">Salinibacillus kushneri</name>
    <dbReference type="NCBI Taxonomy" id="237682"/>
    <lineage>
        <taxon>Bacteria</taxon>
        <taxon>Bacillati</taxon>
        <taxon>Bacillota</taxon>
        <taxon>Bacilli</taxon>
        <taxon>Bacillales</taxon>
        <taxon>Bacillaceae</taxon>
        <taxon>Salinibacillus</taxon>
    </lineage>
</organism>
<evidence type="ECO:0000313" key="1">
    <source>
        <dbReference type="EMBL" id="SET36259.1"/>
    </source>
</evidence>
<dbReference type="EMBL" id="FOHJ01000004">
    <property type="protein sequence ID" value="SET36259.1"/>
    <property type="molecule type" value="Genomic_DNA"/>
</dbReference>
<dbReference type="STRING" id="237682.SAMN05421676_104176"/>
<dbReference type="AlphaFoldDB" id="A0A1I0DV92"/>
<accession>A0A1I0DV92</accession>
<sequence>MVGASQLREVRFVELQKKLFYHFEKGDFERSLEIIQTAHSEFPDRIDKTSFWKCCLLSVQGDLEGAVAELQYALNKNYWWNPQLLLQYPDLKPLYHHRSFKNIVEECQCILEREREKEKASAKIMTIGNTKATSKLLILHWRGSNIKDFSPFWLERDDITHYSFTFLQSSQLFGYNSYCWDDSAIARCDLQQSIEKMDHNENPVIIGGASQGAALAIEHALLQELYTFKGFIAVVPAIKDINRFEDILKNQRPNNMKGFIITGKKDHYVEATKKFCSLLERYHLPFKLVEIKGLGHFFPDNFQSLLREAIEYISKE</sequence>
<dbReference type="Proteomes" id="UP000199095">
    <property type="component" value="Unassembled WGS sequence"/>
</dbReference>
<evidence type="ECO:0000313" key="2">
    <source>
        <dbReference type="Proteomes" id="UP000199095"/>
    </source>
</evidence>
<evidence type="ECO:0008006" key="3">
    <source>
        <dbReference type="Google" id="ProtNLM"/>
    </source>
</evidence>
<proteinExistence type="predicted"/>
<keyword evidence="2" id="KW-1185">Reference proteome</keyword>
<protein>
    <recommendedName>
        <fullName evidence="3">DUF3089 domain-containing protein</fullName>
    </recommendedName>
</protein>
<dbReference type="InterPro" id="IPR029058">
    <property type="entry name" value="AB_hydrolase_fold"/>
</dbReference>
<name>A0A1I0DV92_9BACI</name>
<reference evidence="2" key="1">
    <citation type="submission" date="2016-10" db="EMBL/GenBank/DDBJ databases">
        <authorList>
            <person name="Varghese N."/>
            <person name="Submissions S."/>
        </authorList>
    </citation>
    <scope>NUCLEOTIDE SEQUENCE [LARGE SCALE GENOMIC DNA]</scope>
    <source>
        <strain evidence="2">CGMCC 1.3566</strain>
    </source>
</reference>
<gene>
    <name evidence="1" type="ORF">SAMN05421676_104176</name>
</gene>
<dbReference type="Gene3D" id="3.40.50.1820">
    <property type="entry name" value="alpha/beta hydrolase"/>
    <property type="match status" value="1"/>
</dbReference>